<evidence type="ECO:0000313" key="12">
    <source>
        <dbReference type="EMBL" id="PWN88924.1"/>
    </source>
</evidence>
<dbReference type="Proteomes" id="UP000245768">
    <property type="component" value="Unassembled WGS sequence"/>
</dbReference>
<evidence type="ECO:0000256" key="5">
    <source>
        <dbReference type="ARBA" id="ARBA00022989"/>
    </source>
</evidence>
<evidence type="ECO:0000256" key="10">
    <source>
        <dbReference type="ARBA" id="ARBA00068717"/>
    </source>
</evidence>
<accession>A0A316YJE1</accession>
<dbReference type="AlphaFoldDB" id="A0A316YJE1"/>
<keyword evidence="13" id="KW-1185">Reference proteome</keyword>
<sequence length="409" mass="45384">MASQQPSKPDLKYREPFTWDLCYKFLNKTALHPLALIAIPLLGYALDRRSAHNPSLYPPLTDWQHVKGLLFSAETSKPLKWLGRLFILVAVKSISNALTRYTRNHGEWRPDRPDWKKEVVVITGGASGIGKATVEILSHERRAKVAVLDMGPPLYAPAPPGAPEILYIKTDVTKPEQVKAAADQIRAKHGEPTILMNCAGIASGNLILETTLAGAERIWKINTLSHWITVQEFLPHMIKQNHGHILSVASAAAYMSLPQLSEYAMTKCGALAFQEVLRGELNARYHARKVRTSVCCPTKVYTPLADGMEDHNMPFLTPNLMPIQVGRAIVGAFESGLSQDMVMPEALRILPAMRGLPFWVKRGFQILGHTDNQVTSKTMKRAAANGYGKAWEGDDKVLRDAMLKALNEK</sequence>
<evidence type="ECO:0000256" key="9">
    <source>
        <dbReference type="ARBA" id="ARBA00059620"/>
    </source>
</evidence>
<evidence type="ECO:0000256" key="4">
    <source>
        <dbReference type="ARBA" id="ARBA00022857"/>
    </source>
</evidence>
<dbReference type="GO" id="GO:0052650">
    <property type="term" value="F:all-trans-retinol dehydrogenase (NADP+) activity"/>
    <property type="evidence" value="ECO:0007669"/>
    <property type="project" value="UniProtKB-ARBA"/>
</dbReference>
<dbReference type="RefSeq" id="XP_025376122.1">
    <property type="nucleotide sequence ID" value="XM_025521953.1"/>
</dbReference>
<dbReference type="GeneID" id="37043869"/>
<keyword evidence="3" id="KW-0812">Transmembrane</keyword>
<dbReference type="PANTHER" id="PTHR24322">
    <property type="entry name" value="PKSB"/>
    <property type="match status" value="1"/>
</dbReference>
<keyword evidence="5" id="KW-1133">Transmembrane helix</keyword>
<reference evidence="12 13" key="1">
    <citation type="journal article" date="2018" name="Mol. Biol. Evol.">
        <title>Broad Genomic Sampling Reveals a Smut Pathogenic Ancestry of the Fungal Clade Ustilaginomycotina.</title>
        <authorList>
            <person name="Kijpornyongpan T."/>
            <person name="Mondo S.J."/>
            <person name="Barry K."/>
            <person name="Sandor L."/>
            <person name="Lee J."/>
            <person name="Lipzen A."/>
            <person name="Pangilinan J."/>
            <person name="LaButti K."/>
            <person name="Hainaut M."/>
            <person name="Henrissat B."/>
            <person name="Grigoriev I.V."/>
            <person name="Spatafora J.W."/>
            <person name="Aime M.C."/>
        </authorList>
    </citation>
    <scope>NUCLEOTIDE SEQUENCE [LARGE SCALE GENOMIC DNA]</scope>
    <source>
        <strain evidence="12 13">MCA 4198</strain>
    </source>
</reference>
<dbReference type="EMBL" id="KZ819637">
    <property type="protein sequence ID" value="PWN88924.1"/>
    <property type="molecule type" value="Genomic_DNA"/>
</dbReference>
<proteinExistence type="inferred from homology"/>
<comment type="subcellular location">
    <subcellularLocation>
        <location evidence="1">Membrane</location>
        <topology evidence="1">Multi-pass membrane protein</topology>
    </subcellularLocation>
</comment>
<keyword evidence="8" id="KW-0472">Membrane</keyword>
<dbReference type="SUPFAM" id="SSF51735">
    <property type="entry name" value="NAD(P)-binding Rossmann-fold domains"/>
    <property type="match status" value="1"/>
</dbReference>
<dbReference type="PANTHER" id="PTHR24322:SF736">
    <property type="entry name" value="RETINOL DEHYDROGENASE 10"/>
    <property type="match status" value="1"/>
</dbReference>
<evidence type="ECO:0000256" key="8">
    <source>
        <dbReference type="ARBA" id="ARBA00023136"/>
    </source>
</evidence>
<keyword evidence="6" id="KW-0560">Oxidoreductase</keyword>
<dbReference type="InParanoid" id="A0A316YJE1"/>
<gene>
    <name evidence="12" type="ORF">FA10DRAFT_267545</name>
</gene>
<evidence type="ECO:0000256" key="3">
    <source>
        <dbReference type="ARBA" id="ARBA00022692"/>
    </source>
</evidence>
<keyword evidence="7" id="KW-0443">Lipid metabolism</keyword>
<evidence type="ECO:0000256" key="7">
    <source>
        <dbReference type="ARBA" id="ARBA00023098"/>
    </source>
</evidence>
<evidence type="ECO:0000256" key="11">
    <source>
        <dbReference type="ARBA" id="ARBA00082544"/>
    </source>
</evidence>
<evidence type="ECO:0000313" key="13">
    <source>
        <dbReference type="Proteomes" id="UP000245768"/>
    </source>
</evidence>
<comment type="similarity">
    <text evidence="2">Belongs to the short-chain dehydrogenases/reductases (SDR) family.</text>
</comment>
<dbReference type="FunFam" id="3.40.50.720:FF:000131">
    <property type="entry name" value="Short-chain dehydrogenase/reductase 3"/>
    <property type="match status" value="1"/>
</dbReference>
<dbReference type="PRINTS" id="PR00081">
    <property type="entry name" value="GDHRDH"/>
</dbReference>
<protein>
    <recommendedName>
        <fullName evidence="10">Short-chain dehydrogenase/reductase 3</fullName>
    </recommendedName>
    <alternativeName>
        <fullName evidence="11">Retinal short-chain dehydrogenase/reductase 1</fullName>
    </alternativeName>
</protein>
<comment type="function">
    <text evidence="9">Catalyzes the reduction of all-trans-retinal to all-trans-retinol in the presence of NADPH.</text>
</comment>
<dbReference type="OrthoDB" id="10253736at2759"/>
<dbReference type="Pfam" id="PF00106">
    <property type="entry name" value="adh_short"/>
    <property type="match status" value="1"/>
</dbReference>
<dbReference type="Gene3D" id="3.40.50.720">
    <property type="entry name" value="NAD(P)-binding Rossmann-like Domain"/>
    <property type="match status" value="1"/>
</dbReference>
<evidence type="ECO:0000256" key="6">
    <source>
        <dbReference type="ARBA" id="ARBA00023002"/>
    </source>
</evidence>
<dbReference type="STRING" id="215250.A0A316YJE1"/>
<dbReference type="InterPro" id="IPR002347">
    <property type="entry name" value="SDR_fam"/>
</dbReference>
<dbReference type="InterPro" id="IPR036291">
    <property type="entry name" value="NAD(P)-bd_dom_sf"/>
</dbReference>
<name>A0A316YJE1_9BASI</name>
<keyword evidence="4" id="KW-0521">NADP</keyword>
<evidence type="ECO:0000256" key="1">
    <source>
        <dbReference type="ARBA" id="ARBA00004141"/>
    </source>
</evidence>
<organism evidence="12 13">
    <name type="scientific">Acaromyces ingoldii</name>
    <dbReference type="NCBI Taxonomy" id="215250"/>
    <lineage>
        <taxon>Eukaryota</taxon>
        <taxon>Fungi</taxon>
        <taxon>Dikarya</taxon>
        <taxon>Basidiomycota</taxon>
        <taxon>Ustilaginomycotina</taxon>
        <taxon>Exobasidiomycetes</taxon>
        <taxon>Exobasidiales</taxon>
        <taxon>Cryptobasidiaceae</taxon>
        <taxon>Acaromyces</taxon>
    </lineage>
</organism>
<dbReference type="GO" id="GO:0016020">
    <property type="term" value="C:membrane"/>
    <property type="evidence" value="ECO:0007669"/>
    <property type="project" value="UniProtKB-SubCell"/>
</dbReference>
<evidence type="ECO:0000256" key="2">
    <source>
        <dbReference type="ARBA" id="ARBA00006484"/>
    </source>
</evidence>